<dbReference type="EMBL" id="BPLR01004475">
    <property type="protein sequence ID" value="GIX95136.1"/>
    <property type="molecule type" value="Genomic_DNA"/>
</dbReference>
<dbReference type="InterPro" id="IPR036397">
    <property type="entry name" value="RNaseH_sf"/>
</dbReference>
<dbReference type="Gene3D" id="3.30.420.10">
    <property type="entry name" value="Ribonuclease H-like superfamily/Ribonuclease H"/>
    <property type="match status" value="1"/>
</dbReference>
<dbReference type="GO" id="GO:0003676">
    <property type="term" value="F:nucleic acid binding"/>
    <property type="evidence" value="ECO:0007669"/>
    <property type="project" value="InterPro"/>
</dbReference>
<keyword evidence="2" id="KW-1185">Reference proteome</keyword>
<evidence type="ECO:0000313" key="1">
    <source>
        <dbReference type="EMBL" id="GIX95136.1"/>
    </source>
</evidence>
<protein>
    <submittedName>
        <fullName evidence="1">Transposable element Tc1 transposase</fullName>
    </submittedName>
</protein>
<accession>A0AAV4PG36</accession>
<reference evidence="1 2" key="1">
    <citation type="submission" date="2021-06" db="EMBL/GenBank/DDBJ databases">
        <title>Caerostris extrusa draft genome.</title>
        <authorList>
            <person name="Kono N."/>
            <person name="Arakawa K."/>
        </authorList>
    </citation>
    <scope>NUCLEOTIDE SEQUENCE [LARGE SCALE GENOMIC DNA]</scope>
</reference>
<dbReference type="AlphaFoldDB" id="A0AAV4PG36"/>
<evidence type="ECO:0000313" key="2">
    <source>
        <dbReference type="Proteomes" id="UP001054945"/>
    </source>
</evidence>
<gene>
    <name evidence="1" type="primary">X975_09273</name>
    <name evidence="1" type="ORF">CEXT_59951</name>
</gene>
<organism evidence="1 2">
    <name type="scientific">Caerostris extrusa</name>
    <name type="common">Bark spider</name>
    <name type="synonym">Caerostris bankana</name>
    <dbReference type="NCBI Taxonomy" id="172846"/>
    <lineage>
        <taxon>Eukaryota</taxon>
        <taxon>Metazoa</taxon>
        <taxon>Ecdysozoa</taxon>
        <taxon>Arthropoda</taxon>
        <taxon>Chelicerata</taxon>
        <taxon>Arachnida</taxon>
        <taxon>Araneae</taxon>
        <taxon>Araneomorphae</taxon>
        <taxon>Entelegynae</taxon>
        <taxon>Araneoidea</taxon>
        <taxon>Araneidae</taxon>
        <taxon>Caerostris</taxon>
    </lineage>
</organism>
<proteinExistence type="predicted"/>
<sequence length="113" mass="13240">MWCKAHRNWTVVQWKRILWSDESRFTLYRSDGRVWRLPGVRLLPECIVPTVKFGGGGIMRKRNPLHALVSLQTRTNLSPFTKDYRGEEQINEPQPIFGTSFRGVIKRVVDLML</sequence>
<dbReference type="Proteomes" id="UP001054945">
    <property type="component" value="Unassembled WGS sequence"/>
</dbReference>
<comment type="caution">
    <text evidence="1">The sequence shown here is derived from an EMBL/GenBank/DDBJ whole genome shotgun (WGS) entry which is preliminary data.</text>
</comment>
<name>A0AAV4PG36_CAEEX</name>